<dbReference type="AlphaFoldDB" id="A0A834SLT7"/>
<proteinExistence type="predicted"/>
<keyword evidence="2" id="KW-1185">Reference proteome</keyword>
<evidence type="ECO:0000313" key="2">
    <source>
        <dbReference type="Proteomes" id="UP000634136"/>
    </source>
</evidence>
<evidence type="ECO:0000313" key="1">
    <source>
        <dbReference type="EMBL" id="KAF7805018.1"/>
    </source>
</evidence>
<protein>
    <submittedName>
        <fullName evidence="1">Uncharacterized protein</fullName>
    </submittedName>
</protein>
<sequence>MTYLVGITTKAESTIDVVRYLVLYLDQNRVGYFAPL</sequence>
<dbReference type="Proteomes" id="UP000634136">
    <property type="component" value="Unassembled WGS sequence"/>
</dbReference>
<comment type="caution">
    <text evidence="1">The sequence shown here is derived from an EMBL/GenBank/DDBJ whole genome shotgun (WGS) entry which is preliminary data.</text>
</comment>
<gene>
    <name evidence="1" type="ORF">G2W53_044129</name>
</gene>
<accession>A0A834SLT7</accession>
<dbReference type="EMBL" id="JAAIUW010000013">
    <property type="protein sequence ID" value="KAF7805018.1"/>
    <property type="molecule type" value="Genomic_DNA"/>
</dbReference>
<organism evidence="1 2">
    <name type="scientific">Senna tora</name>
    <dbReference type="NCBI Taxonomy" id="362788"/>
    <lineage>
        <taxon>Eukaryota</taxon>
        <taxon>Viridiplantae</taxon>
        <taxon>Streptophyta</taxon>
        <taxon>Embryophyta</taxon>
        <taxon>Tracheophyta</taxon>
        <taxon>Spermatophyta</taxon>
        <taxon>Magnoliopsida</taxon>
        <taxon>eudicotyledons</taxon>
        <taxon>Gunneridae</taxon>
        <taxon>Pentapetalae</taxon>
        <taxon>rosids</taxon>
        <taxon>fabids</taxon>
        <taxon>Fabales</taxon>
        <taxon>Fabaceae</taxon>
        <taxon>Caesalpinioideae</taxon>
        <taxon>Cassia clade</taxon>
        <taxon>Senna</taxon>
    </lineage>
</organism>
<name>A0A834SLT7_9FABA</name>
<reference evidence="1" key="1">
    <citation type="submission" date="2020-09" db="EMBL/GenBank/DDBJ databases">
        <title>Genome-Enabled Discovery of Anthraquinone Biosynthesis in Senna tora.</title>
        <authorList>
            <person name="Kang S.-H."/>
            <person name="Pandey R.P."/>
            <person name="Lee C.-M."/>
            <person name="Sim J.-S."/>
            <person name="Jeong J.-T."/>
            <person name="Choi B.-S."/>
            <person name="Jung M."/>
            <person name="Ginzburg D."/>
            <person name="Zhao K."/>
            <person name="Won S.Y."/>
            <person name="Oh T.-J."/>
            <person name="Yu Y."/>
            <person name="Kim N.-H."/>
            <person name="Lee O.R."/>
            <person name="Lee T.-H."/>
            <person name="Bashyal P."/>
            <person name="Kim T.-S."/>
            <person name="Lee W.-H."/>
            <person name="Kawkins C."/>
            <person name="Kim C.-K."/>
            <person name="Kim J.S."/>
            <person name="Ahn B.O."/>
            <person name="Rhee S.Y."/>
            <person name="Sohng J.K."/>
        </authorList>
    </citation>
    <scope>NUCLEOTIDE SEQUENCE</scope>
    <source>
        <tissue evidence="1">Leaf</tissue>
    </source>
</reference>